<organism evidence="1 2">
    <name type="scientific">Pseudomonas morbosilactucae</name>
    <dbReference type="NCBI Taxonomy" id="2938197"/>
    <lineage>
        <taxon>Bacteria</taxon>
        <taxon>Pseudomonadati</taxon>
        <taxon>Pseudomonadota</taxon>
        <taxon>Gammaproteobacteria</taxon>
        <taxon>Pseudomonadales</taxon>
        <taxon>Pseudomonadaceae</taxon>
        <taxon>Pseudomonas</taxon>
    </lineage>
</organism>
<dbReference type="Proteomes" id="UP001155059">
    <property type="component" value="Unassembled WGS sequence"/>
</dbReference>
<dbReference type="AlphaFoldDB" id="A0A9X1YXK0"/>
<accession>A0A9X1YXK0</accession>
<sequence>MNVRLLQIHPSTPPRVSFFSACGTGEANWSGPLPSVDTWCEVELDLDDEFRWGHNLKPTQRHSASLNVQADGLHLCAELVALEADGTAVLNLHGSIVLISLQPHTEAHTGWVELVAQDLTLHGVER</sequence>
<evidence type="ECO:0000313" key="1">
    <source>
        <dbReference type="EMBL" id="MCK9799804.1"/>
    </source>
</evidence>
<reference evidence="1 2" key="1">
    <citation type="journal article" date="2022" name="Int. J. Syst. Evol. Microbiol.">
        <title>Pseudomonas aegrilactucae sp. nov. and Pseudomonas morbosilactucae sp. nov., pathogens causing bacterial rot of lettuce in Japan.</title>
        <authorList>
            <person name="Sawada H."/>
            <person name="Fujikawa T."/>
            <person name="Satou M."/>
        </authorList>
    </citation>
    <scope>NUCLEOTIDE SEQUENCE [LARGE SCALE GENOMIC DNA]</scope>
    <source>
        <strain evidence="1 2">MAFF 302030</strain>
    </source>
</reference>
<evidence type="ECO:0000313" key="2">
    <source>
        <dbReference type="Proteomes" id="UP001155059"/>
    </source>
</evidence>
<protein>
    <submittedName>
        <fullName evidence="1">Uncharacterized protein</fullName>
    </submittedName>
</protein>
<comment type="caution">
    <text evidence="1">The sequence shown here is derived from an EMBL/GenBank/DDBJ whole genome shotgun (WGS) entry which is preliminary data.</text>
</comment>
<dbReference type="EMBL" id="JALQCW010000052">
    <property type="protein sequence ID" value="MCK9799804.1"/>
    <property type="molecule type" value="Genomic_DNA"/>
</dbReference>
<dbReference type="RefSeq" id="WP_268265988.1">
    <property type="nucleotide sequence ID" value="NZ_JALQCW010000052.1"/>
</dbReference>
<gene>
    <name evidence="1" type="ORF">M1B34_19360</name>
</gene>
<proteinExistence type="predicted"/>
<name>A0A9X1YXK0_9PSED</name>
<reference evidence="1 2" key="2">
    <citation type="journal article" date="2023" name="Plant Pathol.">
        <title>Dismantling and reorganizing Pseudomonas marginalis sensu#lato.</title>
        <authorList>
            <person name="Sawada H."/>
            <person name="Fujikawa T."/>
            <person name="Satou M."/>
        </authorList>
    </citation>
    <scope>NUCLEOTIDE SEQUENCE [LARGE SCALE GENOMIC DNA]</scope>
    <source>
        <strain evidence="1 2">MAFF 302030</strain>
    </source>
</reference>